<keyword evidence="1" id="KW-0560">Oxidoreductase</keyword>
<evidence type="ECO:0000313" key="2">
    <source>
        <dbReference type="Proteomes" id="UP000602198"/>
    </source>
</evidence>
<dbReference type="GO" id="GO:0051213">
    <property type="term" value="F:dioxygenase activity"/>
    <property type="evidence" value="ECO:0007669"/>
    <property type="project" value="UniProtKB-KW"/>
</dbReference>
<keyword evidence="2" id="KW-1185">Reference proteome</keyword>
<dbReference type="Proteomes" id="UP000602198">
    <property type="component" value="Unassembled WGS sequence"/>
</dbReference>
<evidence type="ECO:0000313" key="1">
    <source>
        <dbReference type="EMBL" id="MBL1077371.1"/>
    </source>
</evidence>
<name>A0ABS1M9U0_9NOCA</name>
<dbReference type="SUPFAM" id="SSF51197">
    <property type="entry name" value="Clavaminate synthase-like"/>
    <property type="match status" value="1"/>
</dbReference>
<comment type="caution">
    <text evidence="1">The sequence shown here is derived from an EMBL/GenBank/DDBJ whole genome shotgun (WGS) entry which is preliminary data.</text>
</comment>
<organism evidence="1 2">
    <name type="scientific">Nocardia acididurans</name>
    <dbReference type="NCBI Taxonomy" id="2802282"/>
    <lineage>
        <taxon>Bacteria</taxon>
        <taxon>Bacillati</taxon>
        <taxon>Actinomycetota</taxon>
        <taxon>Actinomycetes</taxon>
        <taxon>Mycobacteriales</taxon>
        <taxon>Nocardiaceae</taxon>
        <taxon>Nocardia</taxon>
    </lineage>
</organism>
<dbReference type="Gene3D" id="2.60.120.620">
    <property type="entry name" value="q2cbj1_9rhob like domain"/>
    <property type="match status" value="1"/>
</dbReference>
<dbReference type="RefSeq" id="WP_201950506.1">
    <property type="nucleotide sequence ID" value="NZ_JAERRJ010000009.1"/>
</dbReference>
<keyword evidence="1" id="KW-0223">Dioxygenase</keyword>
<reference evidence="1 2" key="1">
    <citation type="submission" date="2021-01" db="EMBL/GenBank/DDBJ databases">
        <title>WGS of actinomycetes isolated from Thailand.</title>
        <authorList>
            <person name="Thawai C."/>
        </authorList>
    </citation>
    <scope>NUCLEOTIDE SEQUENCE [LARGE SCALE GENOMIC DNA]</scope>
    <source>
        <strain evidence="1 2">LPG 2</strain>
    </source>
</reference>
<gene>
    <name evidence="1" type="ORF">JK358_23495</name>
</gene>
<protein>
    <submittedName>
        <fullName evidence="1">Phytanoyl-CoA dioxygenase</fullName>
    </submittedName>
</protein>
<accession>A0ABS1M9U0</accession>
<dbReference type="EMBL" id="JAERRJ010000009">
    <property type="protein sequence ID" value="MBL1077371.1"/>
    <property type="molecule type" value="Genomic_DNA"/>
</dbReference>
<proteinExistence type="predicted"/>
<sequence length="263" mass="28449">MLTDSQIADFITGGFVKLENAFPADMAAAGLEILWKATGCDPDDPATWTQPVHRFPDFAMPPFVRAANTPVLRAAFDQLVGKGRWFPRNSLGGFVIRFPSDAAPGDDGWHVDASFPSDDPDAEPFDYLRWRVNLYSRGRGLLMLFLFSDVAEGDAPTRIRVGSHLRVAKSLQPLGDRGAAVASALMIEAYDATADLPEVYATGAAGTVYLCHPFLVHAGQAHHGRNPRFLAQPPLQVPEPAVLDRPDGAYSPVEQAIRLGLAG</sequence>